<dbReference type="SUPFAM" id="SSF54593">
    <property type="entry name" value="Glyoxalase/Bleomycin resistance protein/Dihydroxybiphenyl dioxygenase"/>
    <property type="match status" value="2"/>
</dbReference>
<comment type="caution">
    <text evidence="2">The sequence shown here is derived from an EMBL/GenBank/DDBJ whole genome shotgun (WGS) entry which is preliminary data.</text>
</comment>
<feature type="domain" description="VOC" evidence="1">
    <location>
        <begin position="139"/>
        <end position="252"/>
    </location>
</feature>
<dbReference type="RefSeq" id="WP_094363311.1">
    <property type="nucleotide sequence ID" value="NZ_NMVQ01000008.1"/>
</dbReference>
<dbReference type="PROSITE" id="PS51819">
    <property type="entry name" value="VOC"/>
    <property type="match status" value="1"/>
</dbReference>
<evidence type="ECO:0000313" key="2">
    <source>
        <dbReference type="EMBL" id="OYO23077.1"/>
    </source>
</evidence>
<dbReference type="AlphaFoldDB" id="A0A255H682"/>
<dbReference type="InterPro" id="IPR037523">
    <property type="entry name" value="VOC_core"/>
</dbReference>
<protein>
    <recommendedName>
        <fullName evidence="1">VOC domain-containing protein</fullName>
    </recommendedName>
</protein>
<dbReference type="InterPro" id="IPR029068">
    <property type="entry name" value="Glyas_Bleomycin-R_OHBP_Dase"/>
</dbReference>
<accession>A0A255H682</accession>
<dbReference type="OrthoDB" id="3296095at2"/>
<sequence length="257" mass="27674">MTGTSLEEGTVPATADFVVCLYRPTHNIERMVRFLEVLGLHQTVRRDVDGAAFVWGRGGMIALFPVEGAARPGRSELTLETADLDVAEEQLRVAGMTTRRIHDSDFPGISVTAPDGRSMWVAESFRDPDDQGADYPHRAIDVLALHHASNTDDAVGFFELFGFRPQARGDNLWLIMFANAESGAIAIEGRGGIAEQGPIMVQLGLRTEEPLAEVAARLAAAGHPVGEVTELGGFPFLAVTDPDQITLGIFQVGPEVP</sequence>
<name>A0A255H682_9ACTN</name>
<organism evidence="2 3">
    <name type="scientific">Enemella dayhoffiae</name>
    <dbReference type="NCBI Taxonomy" id="2016507"/>
    <lineage>
        <taxon>Bacteria</taxon>
        <taxon>Bacillati</taxon>
        <taxon>Actinomycetota</taxon>
        <taxon>Actinomycetes</taxon>
        <taxon>Propionibacteriales</taxon>
        <taxon>Propionibacteriaceae</taxon>
        <taxon>Enemella</taxon>
    </lineage>
</organism>
<dbReference type="Gene3D" id="3.10.180.10">
    <property type="entry name" value="2,3-Dihydroxybiphenyl 1,2-Dioxygenase, domain 1"/>
    <property type="match status" value="2"/>
</dbReference>
<keyword evidence="3" id="KW-1185">Reference proteome</keyword>
<reference evidence="2 3" key="1">
    <citation type="submission" date="2017-07" db="EMBL/GenBank/DDBJ databases">
        <title>Draft whole genome sequences of clinical Proprionibacteriaceae strains.</title>
        <authorList>
            <person name="Bernier A.-M."/>
            <person name="Bernard K."/>
            <person name="Domingo M.-C."/>
        </authorList>
    </citation>
    <scope>NUCLEOTIDE SEQUENCE [LARGE SCALE GENOMIC DNA]</scope>
    <source>
        <strain evidence="2 3">NML 130396</strain>
    </source>
</reference>
<evidence type="ECO:0000259" key="1">
    <source>
        <dbReference type="PROSITE" id="PS51819"/>
    </source>
</evidence>
<dbReference type="Proteomes" id="UP000216311">
    <property type="component" value="Unassembled WGS sequence"/>
</dbReference>
<dbReference type="EMBL" id="NMVQ01000008">
    <property type="protein sequence ID" value="OYO23077.1"/>
    <property type="molecule type" value="Genomic_DNA"/>
</dbReference>
<evidence type="ECO:0000313" key="3">
    <source>
        <dbReference type="Proteomes" id="UP000216311"/>
    </source>
</evidence>
<gene>
    <name evidence="2" type="ORF">CGZ93_06335</name>
</gene>
<proteinExistence type="predicted"/>